<evidence type="ECO:0000259" key="13">
    <source>
        <dbReference type="SMART" id="SM00642"/>
    </source>
</evidence>
<dbReference type="InterPro" id="IPR006407">
    <property type="entry name" value="GlgB"/>
</dbReference>
<dbReference type="Gene3D" id="2.60.40.10">
    <property type="entry name" value="Immunoglobulins"/>
    <property type="match status" value="1"/>
</dbReference>
<dbReference type="FunFam" id="2.60.40.1180:FF:000002">
    <property type="entry name" value="1,4-alpha-glucan branching enzyme GlgB"/>
    <property type="match status" value="1"/>
</dbReference>
<dbReference type="InterPro" id="IPR004193">
    <property type="entry name" value="Glyco_hydro_13_N"/>
</dbReference>
<comment type="pathway">
    <text evidence="3 10">Glycan biosynthesis; glycogen biosynthesis.</text>
</comment>
<dbReference type="GO" id="GO:0043169">
    <property type="term" value="F:cation binding"/>
    <property type="evidence" value="ECO:0007669"/>
    <property type="project" value="InterPro"/>
</dbReference>
<dbReference type="AlphaFoldDB" id="A0A923I563"/>
<evidence type="ECO:0000256" key="11">
    <source>
        <dbReference type="PIRSR" id="PIRSR000463-1"/>
    </source>
</evidence>
<dbReference type="GO" id="GO:0005978">
    <property type="term" value="P:glycogen biosynthetic process"/>
    <property type="evidence" value="ECO:0007669"/>
    <property type="project" value="UniProtKB-UniRule"/>
</dbReference>
<feature type="active site" description="Nucleophile" evidence="10 11">
    <location>
        <position position="332"/>
    </location>
</feature>
<dbReference type="PANTHER" id="PTHR43651">
    <property type="entry name" value="1,4-ALPHA-GLUCAN-BRANCHING ENZYME"/>
    <property type="match status" value="1"/>
</dbReference>
<dbReference type="CDD" id="cd11322">
    <property type="entry name" value="AmyAc_Glg_BE"/>
    <property type="match status" value="1"/>
</dbReference>
<dbReference type="Gene3D" id="3.20.20.80">
    <property type="entry name" value="Glycosidases"/>
    <property type="match status" value="1"/>
</dbReference>
<dbReference type="SUPFAM" id="SSF51011">
    <property type="entry name" value="Glycosyl hydrolase domain"/>
    <property type="match status" value="1"/>
</dbReference>
<name>A0A923I563_9FIRM</name>
<dbReference type="InterPro" id="IPR013780">
    <property type="entry name" value="Glyco_hydro_b"/>
</dbReference>
<dbReference type="NCBIfam" id="NF008967">
    <property type="entry name" value="PRK12313.1"/>
    <property type="match status" value="1"/>
</dbReference>
<dbReference type="GO" id="GO:0005829">
    <property type="term" value="C:cytosol"/>
    <property type="evidence" value="ECO:0007669"/>
    <property type="project" value="TreeGrafter"/>
</dbReference>
<evidence type="ECO:0000256" key="6">
    <source>
        <dbReference type="ARBA" id="ARBA00022676"/>
    </source>
</evidence>
<dbReference type="FunFam" id="3.20.20.80:FF:000003">
    <property type="entry name" value="1,4-alpha-glucan branching enzyme GlgB"/>
    <property type="match status" value="1"/>
</dbReference>
<evidence type="ECO:0000256" key="12">
    <source>
        <dbReference type="SAM" id="MobiDB-lite"/>
    </source>
</evidence>
<evidence type="ECO:0000256" key="4">
    <source>
        <dbReference type="ARBA" id="ARBA00009000"/>
    </source>
</evidence>
<dbReference type="InterPro" id="IPR006048">
    <property type="entry name" value="A-amylase/branching_C"/>
</dbReference>
<organism evidence="14 15">
    <name type="scientific">Anaerofilum hominis</name>
    <dbReference type="NCBI Taxonomy" id="2763016"/>
    <lineage>
        <taxon>Bacteria</taxon>
        <taxon>Bacillati</taxon>
        <taxon>Bacillota</taxon>
        <taxon>Clostridia</taxon>
        <taxon>Eubacteriales</taxon>
        <taxon>Oscillospiraceae</taxon>
        <taxon>Anaerofilum</taxon>
    </lineage>
</organism>
<dbReference type="EC" id="2.4.1.18" evidence="10"/>
<comment type="catalytic activity">
    <reaction evidence="1 10">
        <text>Transfers a segment of a (1-&gt;4)-alpha-D-glucan chain to a primary hydroxy group in a similar glucan chain.</text>
        <dbReference type="EC" id="2.4.1.18"/>
    </reaction>
</comment>
<comment type="subunit">
    <text evidence="10">Monomer.</text>
</comment>
<protein>
    <recommendedName>
        <fullName evidence="10">1,4-alpha-glucan branching enzyme GlgB</fullName>
        <ecNumber evidence="10">2.4.1.18</ecNumber>
    </recommendedName>
    <alternativeName>
        <fullName evidence="10">1,4-alpha-D-glucan:1,4-alpha-D-glucan 6-glucosyl-transferase</fullName>
    </alternativeName>
    <alternativeName>
        <fullName evidence="10">Alpha-(1-&gt;4)-glucan branching enzyme</fullName>
    </alternativeName>
    <alternativeName>
        <fullName evidence="10">Glycogen branching enzyme</fullName>
        <shortName evidence="10">BE</shortName>
    </alternativeName>
</protein>
<dbReference type="InterPro" id="IPR017853">
    <property type="entry name" value="GH"/>
</dbReference>
<dbReference type="CDD" id="cd02855">
    <property type="entry name" value="E_set_GBE_prok_N"/>
    <property type="match status" value="1"/>
</dbReference>
<dbReference type="Gene3D" id="2.60.40.1180">
    <property type="entry name" value="Golgi alpha-mannosidase II"/>
    <property type="match status" value="1"/>
</dbReference>
<accession>A0A923I563</accession>
<evidence type="ECO:0000256" key="7">
    <source>
        <dbReference type="ARBA" id="ARBA00022679"/>
    </source>
</evidence>
<dbReference type="SMART" id="SM00642">
    <property type="entry name" value="Aamy"/>
    <property type="match status" value="1"/>
</dbReference>
<evidence type="ECO:0000256" key="9">
    <source>
        <dbReference type="ARBA" id="ARBA00023277"/>
    </source>
</evidence>
<comment type="similarity">
    <text evidence="4 10">Belongs to the glycosyl hydrolase 13 family. GlgB subfamily.</text>
</comment>
<dbReference type="InterPro" id="IPR044143">
    <property type="entry name" value="GlgB_N_E_set_prok"/>
</dbReference>
<dbReference type="InterPro" id="IPR013783">
    <property type="entry name" value="Ig-like_fold"/>
</dbReference>
<dbReference type="InterPro" id="IPR006047">
    <property type="entry name" value="GH13_cat_dom"/>
</dbReference>
<dbReference type="PANTHER" id="PTHR43651:SF3">
    <property type="entry name" value="1,4-ALPHA-GLUCAN-BRANCHING ENZYME"/>
    <property type="match status" value="1"/>
</dbReference>
<dbReference type="GO" id="GO:0004553">
    <property type="term" value="F:hydrolase activity, hydrolyzing O-glycosyl compounds"/>
    <property type="evidence" value="ECO:0007669"/>
    <property type="project" value="InterPro"/>
</dbReference>
<sequence>MYSDNRFYRLPALRGPLGGSVLKYQKKVDFDLPVYLFKQGTNFESYDFFGSHPVLLDGEKGVLFRVWAPNAEAVSLVGDFNGWDPGALPMENVKDSGIWECFTTLVREYDVYKYCVIQKGGKEVYKADPYAFHAETRPGNASKVYDLEGYQWGDRAWEKAEAKKDVVNAPMNIYELHAGSWRTYPDGNPFNYRDLAKELIPYIKEMGYTHVELMPVAEHPFDGSWGYQVTGYYAPTSRYGSPHDFMAFVDACHQNGIGVLMDWVPAHFPRDEFGLYMFDGTCCYEDQDPLRREHKEWGTMVFDYGRGEVQSFLISNALYWLRRFHIDGLRVDAVASMLYLDYNRKDGEWRPNRDGGNENLEAIAFLRKLNKAVFERVPGALMIAEESTAWPMVTRPPQDGGLGFNFKWNMGWMNDVLQYMSTDPLFRKGNHDKLTFSFFYAFSENFVLPISHDEVVHGKCSLINKMPGEYDQKFAQLRAFYGYMTAHPGKKLLFMGQEFGQFTEWSEEHGLDWNLLGYDRHRQLQAYVAKLNRLYRDLPVFWQADYSWDGFQWIVPDDNSQSVIIFRRMDRAGNEIIAACNFTPVTREDYQFGVPRPGSYKVLLSSDDEAFGGSGVRLPAARSRKRPMHGLDHSISVTLPAFSAVYFSVPAEKKAVKKAPAKKAAPKKAAKKTVDQ</sequence>
<evidence type="ECO:0000256" key="10">
    <source>
        <dbReference type="HAMAP-Rule" id="MF_00685"/>
    </source>
</evidence>
<keyword evidence="5 10" id="KW-0321">Glycogen metabolism</keyword>
<keyword evidence="8 10" id="KW-0320">Glycogen biosynthesis</keyword>
<dbReference type="Proteomes" id="UP000659630">
    <property type="component" value="Unassembled WGS sequence"/>
</dbReference>
<gene>
    <name evidence="10 14" type="primary">glgB</name>
    <name evidence="14" type="ORF">H8S23_03190</name>
</gene>
<dbReference type="EMBL" id="JACONZ010000001">
    <property type="protein sequence ID" value="MBC5580503.1"/>
    <property type="molecule type" value="Genomic_DNA"/>
</dbReference>
<dbReference type="NCBIfam" id="NF003811">
    <property type="entry name" value="PRK05402.1"/>
    <property type="match status" value="1"/>
</dbReference>
<keyword evidence="7 10" id="KW-0808">Transferase</keyword>
<evidence type="ECO:0000313" key="14">
    <source>
        <dbReference type="EMBL" id="MBC5580503.1"/>
    </source>
</evidence>
<reference evidence="14" key="1">
    <citation type="submission" date="2020-08" db="EMBL/GenBank/DDBJ databases">
        <title>Genome public.</title>
        <authorList>
            <person name="Liu C."/>
            <person name="Sun Q."/>
        </authorList>
    </citation>
    <scope>NUCLEOTIDE SEQUENCE</scope>
    <source>
        <strain evidence="14">BX8</strain>
    </source>
</reference>
<dbReference type="Pfam" id="PF00128">
    <property type="entry name" value="Alpha-amylase"/>
    <property type="match status" value="1"/>
</dbReference>
<dbReference type="Pfam" id="PF02922">
    <property type="entry name" value="CBM_48"/>
    <property type="match status" value="1"/>
</dbReference>
<comment type="caution">
    <text evidence="14">The sequence shown here is derived from an EMBL/GenBank/DDBJ whole genome shotgun (WGS) entry which is preliminary data.</text>
</comment>
<dbReference type="NCBIfam" id="TIGR01515">
    <property type="entry name" value="branching_enzym"/>
    <property type="match status" value="1"/>
</dbReference>
<proteinExistence type="inferred from homology"/>
<dbReference type="Pfam" id="PF02806">
    <property type="entry name" value="Alpha-amylase_C"/>
    <property type="match status" value="1"/>
</dbReference>
<keyword evidence="6 10" id="KW-0328">Glycosyltransferase</keyword>
<feature type="active site" description="Proton donor" evidence="10 11">
    <location>
        <position position="385"/>
    </location>
</feature>
<evidence type="ECO:0000313" key="15">
    <source>
        <dbReference type="Proteomes" id="UP000659630"/>
    </source>
</evidence>
<feature type="region of interest" description="Disordered" evidence="12">
    <location>
        <begin position="655"/>
        <end position="676"/>
    </location>
</feature>
<dbReference type="GO" id="GO:0003844">
    <property type="term" value="F:1,4-alpha-glucan branching enzyme activity"/>
    <property type="evidence" value="ECO:0007669"/>
    <property type="project" value="UniProtKB-UniRule"/>
</dbReference>
<evidence type="ECO:0000256" key="3">
    <source>
        <dbReference type="ARBA" id="ARBA00004964"/>
    </source>
</evidence>
<dbReference type="PIRSF" id="PIRSF000463">
    <property type="entry name" value="GlgB"/>
    <property type="match status" value="1"/>
</dbReference>
<dbReference type="HAMAP" id="MF_00685">
    <property type="entry name" value="GlgB"/>
    <property type="match status" value="1"/>
</dbReference>
<evidence type="ECO:0000256" key="1">
    <source>
        <dbReference type="ARBA" id="ARBA00000826"/>
    </source>
</evidence>
<keyword evidence="15" id="KW-1185">Reference proteome</keyword>
<evidence type="ECO:0000256" key="8">
    <source>
        <dbReference type="ARBA" id="ARBA00023056"/>
    </source>
</evidence>
<feature type="domain" description="Glycosyl hydrolase family 13 catalytic" evidence="13">
    <location>
        <begin position="182"/>
        <end position="520"/>
    </location>
</feature>
<comment type="function">
    <text evidence="2 10">Catalyzes the formation of the alpha-1,6-glucosidic linkages in glycogen by scission of a 1,4-alpha-linked oligosaccharide from growing alpha-1,4-glucan chains and the subsequent attachment of the oligosaccharide to the alpha-1,6 position.</text>
</comment>
<evidence type="ECO:0000256" key="5">
    <source>
        <dbReference type="ARBA" id="ARBA00022600"/>
    </source>
</evidence>
<dbReference type="InterPro" id="IPR037439">
    <property type="entry name" value="Branching_enzy"/>
</dbReference>
<evidence type="ECO:0000256" key="2">
    <source>
        <dbReference type="ARBA" id="ARBA00002953"/>
    </source>
</evidence>
<keyword evidence="9 10" id="KW-0119">Carbohydrate metabolism</keyword>
<dbReference type="SUPFAM" id="SSF51445">
    <property type="entry name" value="(Trans)glycosidases"/>
    <property type="match status" value="1"/>
</dbReference>